<accession>A0A0J8GZZ8</accession>
<comment type="caution">
    <text evidence="1">The sequence shown here is derived from an EMBL/GenBank/DDBJ whole genome shotgun (WGS) entry which is preliminary data.</text>
</comment>
<dbReference type="OrthoDB" id="547680at2"/>
<dbReference type="STRING" id="1513271.XM47_01410"/>
<evidence type="ECO:0000313" key="2">
    <source>
        <dbReference type="Proteomes" id="UP000037600"/>
    </source>
</evidence>
<dbReference type="AlphaFoldDB" id="A0A0J8GZZ8"/>
<dbReference type="RefSeq" id="WP_053084489.1">
    <property type="nucleotide sequence ID" value="NZ_KQ130482.1"/>
</dbReference>
<sequence length="290" mass="33618">MSVGFKSLFLLVCCLVLNTSYGYEQIRHNKISSAKEDYQFKMLKLALSYSDKQFTFQEQAQYLNQTKLLKELESGRIDVAWVGTSVDYEESCLPVRIPLFKGLLGHRIFLIKKGNQAKFDNIDNLAALSKLRAGQVTSWTDARILKKAGLNLVSTNKYNNLFHMLDGERFDYFPRSLYSPWSEMLNYPELDLEVEKSLMIVYPLPAYIFVNKENKALHQLILSGFMKAIEDGQFDKQFYNHPLIKEGLAKSQIDKRIILKVSNQEISPLTPLDDDRLWFDIEKFKQQNAM</sequence>
<organism evidence="1 2">
    <name type="scientific">Catenovulum maritimum</name>
    <dbReference type="NCBI Taxonomy" id="1513271"/>
    <lineage>
        <taxon>Bacteria</taxon>
        <taxon>Pseudomonadati</taxon>
        <taxon>Pseudomonadota</taxon>
        <taxon>Gammaproteobacteria</taxon>
        <taxon>Alteromonadales</taxon>
        <taxon>Alteromonadaceae</taxon>
        <taxon>Catenovulum</taxon>
    </lineage>
</organism>
<reference evidence="1 2" key="1">
    <citation type="submission" date="2015-04" db="EMBL/GenBank/DDBJ databases">
        <title>Draft Genome Sequence of the Novel Agar-Digesting Marine Bacterium Q1.</title>
        <authorList>
            <person name="Li Y."/>
            <person name="Li D."/>
            <person name="Chen G."/>
            <person name="Du Z."/>
        </authorList>
    </citation>
    <scope>NUCLEOTIDE SEQUENCE [LARGE SCALE GENOMIC DNA]</scope>
    <source>
        <strain evidence="1 2">Q1</strain>
    </source>
</reference>
<name>A0A0J8GZZ8_9ALTE</name>
<protein>
    <submittedName>
        <fullName evidence="1">Diguanylate cyclase</fullName>
    </submittedName>
</protein>
<dbReference type="PATRIC" id="fig|1513271.3.peg.295"/>
<dbReference type="SUPFAM" id="SSF53850">
    <property type="entry name" value="Periplasmic binding protein-like II"/>
    <property type="match status" value="1"/>
</dbReference>
<dbReference type="Proteomes" id="UP000037600">
    <property type="component" value="Unassembled WGS sequence"/>
</dbReference>
<keyword evidence="2" id="KW-1185">Reference proteome</keyword>
<dbReference type="EMBL" id="LAZL01000002">
    <property type="protein sequence ID" value="KMT66804.1"/>
    <property type="molecule type" value="Genomic_DNA"/>
</dbReference>
<dbReference type="Gene3D" id="3.40.190.10">
    <property type="entry name" value="Periplasmic binding protein-like II"/>
    <property type="match status" value="2"/>
</dbReference>
<gene>
    <name evidence="1" type="ORF">XM47_01410</name>
</gene>
<evidence type="ECO:0000313" key="1">
    <source>
        <dbReference type="EMBL" id="KMT66804.1"/>
    </source>
</evidence>
<proteinExistence type="predicted"/>